<protein>
    <submittedName>
        <fullName evidence="2">Uncharacterized protein</fullName>
    </submittedName>
</protein>
<name>A0A8E0S0C9_9TREM</name>
<sequence length="432" mass="47988">FDATESYSLSHLNCPATDLGIVKHSGQLDCYLLLADTRLLIWHHHSSSSTIVSSTQWSLKSCRLLSNSGYVREDQTPCLTLCQPKHTEAQPLIFYCEQLTLSVFTWTDILTPESHRPLCTFDFSHLPEPPNPRSISDKVAVVPLSSDEPNAITQVSHLIAVNLRVVLVAASEPRSKRTTTVLTTLTLNRTHEPEGKNEYEMHLVSILPDIHPVCFSVHPVKPWLAVGLMNGQATIFQVDRPSEKSVEFCSVYTLPPIPAFPICDRRPKHRGGRNRRCAPLSTAPVDSDSKTSIKSKHSFTTKLLALDFLTSVKTEDSKVDLVGLVETVVGRESNRRDLILYGSSPGLTNQPTSNMIPKSDMDANVLRLADPISTTDRSGVHPPSLAGRKRIANQMDFTIENALRQVNQYPLISAPAPEQLLRQLMKDSMQTD</sequence>
<accession>A0A8E0S0C9</accession>
<evidence type="ECO:0000313" key="3">
    <source>
        <dbReference type="Proteomes" id="UP000728185"/>
    </source>
</evidence>
<feature type="region of interest" description="Disordered" evidence="1">
    <location>
        <begin position="271"/>
        <end position="292"/>
    </location>
</feature>
<organism evidence="2 3">
    <name type="scientific">Fasciolopsis buskii</name>
    <dbReference type="NCBI Taxonomy" id="27845"/>
    <lineage>
        <taxon>Eukaryota</taxon>
        <taxon>Metazoa</taxon>
        <taxon>Spiralia</taxon>
        <taxon>Lophotrochozoa</taxon>
        <taxon>Platyhelminthes</taxon>
        <taxon>Trematoda</taxon>
        <taxon>Digenea</taxon>
        <taxon>Plagiorchiida</taxon>
        <taxon>Echinostomata</taxon>
        <taxon>Echinostomatoidea</taxon>
        <taxon>Fasciolidae</taxon>
        <taxon>Fasciolopsis</taxon>
    </lineage>
</organism>
<gene>
    <name evidence="2" type="ORF">FBUS_07749</name>
</gene>
<comment type="caution">
    <text evidence="2">The sequence shown here is derived from an EMBL/GenBank/DDBJ whole genome shotgun (WGS) entry which is preliminary data.</text>
</comment>
<evidence type="ECO:0000313" key="2">
    <source>
        <dbReference type="EMBL" id="KAA0198209.1"/>
    </source>
</evidence>
<evidence type="ECO:0000256" key="1">
    <source>
        <dbReference type="SAM" id="MobiDB-lite"/>
    </source>
</evidence>
<proteinExistence type="predicted"/>
<keyword evidence="3" id="KW-1185">Reference proteome</keyword>
<dbReference type="Proteomes" id="UP000728185">
    <property type="component" value="Unassembled WGS sequence"/>
</dbReference>
<dbReference type="OrthoDB" id="4096at2759"/>
<dbReference type="AlphaFoldDB" id="A0A8E0S0C9"/>
<reference evidence="2" key="1">
    <citation type="submission" date="2019-05" db="EMBL/GenBank/DDBJ databases">
        <title>Annotation for the trematode Fasciolopsis buski.</title>
        <authorList>
            <person name="Choi Y.-J."/>
        </authorList>
    </citation>
    <scope>NUCLEOTIDE SEQUENCE</scope>
    <source>
        <strain evidence="2">HT</strain>
        <tissue evidence="2">Whole worm</tissue>
    </source>
</reference>
<dbReference type="EMBL" id="LUCM01001874">
    <property type="protein sequence ID" value="KAA0198209.1"/>
    <property type="molecule type" value="Genomic_DNA"/>
</dbReference>
<feature type="non-terminal residue" evidence="2">
    <location>
        <position position="432"/>
    </location>
</feature>